<evidence type="ECO:0000313" key="9">
    <source>
        <dbReference type="Proteomes" id="UP000033649"/>
    </source>
</evidence>
<dbReference type="GO" id="GO:0008800">
    <property type="term" value="F:beta-lactamase activity"/>
    <property type="evidence" value="ECO:0007669"/>
    <property type="project" value="UniProtKB-EC"/>
</dbReference>
<dbReference type="Gene3D" id="3.40.710.10">
    <property type="entry name" value="DD-peptidase/beta-lactamase superfamily"/>
    <property type="match status" value="1"/>
</dbReference>
<dbReference type="GO" id="GO:0046677">
    <property type="term" value="P:response to antibiotic"/>
    <property type="evidence" value="ECO:0007669"/>
    <property type="project" value="UniProtKB-KW"/>
</dbReference>
<evidence type="ECO:0000256" key="2">
    <source>
        <dbReference type="ARBA" id="ARBA00007898"/>
    </source>
</evidence>
<dbReference type="SUPFAM" id="SSF56601">
    <property type="entry name" value="beta-lactamase/transpeptidase-like"/>
    <property type="match status" value="1"/>
</dbReference>
<feature type="domain" description="Penicillin-binding protein transpeptidase" evidence="7">
    <location>
        <begin position="30"/>
        <end position="259"/>
    </location>
</feature>
<dbReference type="STRING" id="429727.VE26_16335"/>
<dbReference type="GO" id="GO:0005886">
    <property type="term" value="C:plasma membrane"/>
    <property type="evidence" value="ECO:0007669"/>
    <property type="project" value="TreeGrafter"/>
</dbReference>
<keyword evidence="5" id="KW-0378">Hydrolase</keyword>
<gene>
    <name evidence="8" type="ORF">VE26_16335</name>
</gene>
<dbReference type="Proteomes" id="UP000033649">
    <property type="component" value="Unassembled WGS sequence"/>
</dbReference>
<evidence type="ECO:0000259" key="7">
    <source>
        <dbReference type="Pfam" id="PF00905"/>
    </source>
</evidence>
<proteinExistence type="inferred from homology"/>
<reference evidence="8 9" key="1">
    <citation type="submission" date="2015-03" db="EMBL/GenBank/DDBJ databases">
        <authorList>
            <person name="Hassan Y."/>
            <person name="Lepp D."/>
            <person name="Li X.-Z."/>
            <person name="Zhou T."/>
        </authorList>
    </citation>
    <scope>NUCLEOTIDE SEQUENCE [LARGE SCALE GENOMIC DNA]</scope>
    <source>
        <strain evidence="8 9">IPL18</strain>
    </source>
</reference>
<comment type="catalytic activity">
    <reaction evidence="1">
        <text>a beta-lactam + H2O = a substituted beta-amino acid</text>
        <dbReference type="Rhea" id="RHEA:20401"/>
        <dbReference type="ChEBI" id="CHEBI:15377"/>
        <dbReference type="ChEBI" id="CHEBI:35627"/>
        <dbReference type="ChEBI" id="CHEBI:140347"/>
        <dbReference type="EC" id="3.5.2.6"/>
    </reaction>
</comment>
<evidence type="ECO:0000313" key="8">
    <source>
        <dbReference type="EMBL" id="KKB08129.1"/>
    </source>
</evidence>
<evidence type="ECO:0000256" key="3">
    <source>
        <dbReference type="ARBA" id="ARBA00012865"/>
    </source>
</evidence>
<keyword evidence="9" id="KW-1185">Reference proteome</keyword>
<accession>A0A0F5FGW6</accession>
<protein>
    <recommendedName>
        <fullName evidence="3">beta-lactamase</fullName>
        <ecNumber evidence="3">3.5.2.6</ecNumber>
    </recommendedName>
</protein>
<organism evidence="8 9">
    <name type="scientific">Devosia chinhatensis</name>
    <dbReference type="NCBI Taxonomy" id="429727"/>
    <lineage>
        <taxon>Bacteria</taxon>
        <taxon>Pseudomonadati</taxon>
        <taxon>Pseudomonadota</taxon>
        <taxon>Alphaproteobacteria</taxon>
        <taxon>Hyphomicrobiales</taxon>
        <taxon>Devosiaceae</taxon>
        <taxon>Devosia</taxon>
    </lineage>
</organism>
<evidence type="ECO:0000256" key="5">
    <source>
        <dbReference type="ARBA" id="ARBA00022801"/>
    </source>
</evidence>
<sequence length="271" mass="29493">MLDHLRAGLVGFGLILLAILPAHARPLCTLLADAESRAILLSEGDCDSRVTPASTFKLPLAVMAFDAGIITSPSAPRLSFTPGDPDWNPSWRQDTDPEMWMKNSTLWYSQRLAEALGQERLSAYALSFGYGNGDFSGDPGRNNGLERAWVSSSLQISPVEQASFMTALLQGQLPVARQAAEGALGLLETAGHVDGWQIRGKTGSAYPRRADGSFDYASGWGWYLGWAEKNGRRLVVVRLNQDEARHQTSGGLRARDEILEHWTAVIARAGL</sequence>
<evidence type="ECO:0000256" key="1">
    <source>
        <dbReference type="ARBA" id="ARBA00001526"/>
    </source>
</evidence>
<dbReference type="NCBIfam" id="NF000270">
    <property type="entry name" value="bla_class_D_alt"/>
    <property type="match status" value="1"/>
</dbReference>
<dbReference type="EMBL" id="JZEY01000061">
    <property type="protein sequence ID" value="KKB08129.1"/>
    <property type="molecule type" value="Genomic_DNA"/>
</dbReference>
<evidence type="ECO:0000256" key="6">
    <source>
        <dbReference type="ARBA" id="ARBA00023251"/>
    </source>
</evidence>
<dbReference type="InterPro" id="IPR001460">
    <property type="entry name" value="PCN-bd_Tpept"/>
</dbReference>
<name>A0A0F5FGW6_9HYPH</name>
<dbReference type="PANTHER" id="PTHR30627:SF6">
    <property type="entry name" value="BETA-LACTAMASE YBXI-RELATED"/>
    <property type="match status" value="1"/>
</dbReference>
<keyword evidence="4" id="KW-0732">Signal</keyword>
<dbReference type="InterPro" id="IPR050515">
    <property type="entry name" value="Beta-lactam/transpept"/>
</dbReference>
<dbReference type="EC" id="3.5.2.6" evidence="3"/>
<dbReference type="GO" id="GO:0008658">
    <property type="term" value="F:penicillin binding"/>
    <property type="evidence" value="ECO:0007669"/>
    <property type="project" value="InterPro"/>
</dbReference>
<dbReference type="InterPro" id="IPR012338">
    <property type="entry name" value="Beta-lactam/transpept-like"/>
</dbReference>
<dbReference type="OrthoDB" id="9762883at2"/>
<dbReference type="RefSeq" id="WP_046106159.1">
    <property type="nucleotide sequence ID" value="NZ_JZEY01000061.1"/>
</dbReference>
<evidence type="ECO:0000256" key="4">
    <source>
        <dbReference type="ARBA" id="ARBA00022729"/>
    </source>
</evidence>
<dbReference type="AlphaFoldDB" id="A0A0F5FGW6"/>
<comment type="similarity">
    <text evidence="2">Belongs to the class-D beta-lactamase family.</text>
</comment>
<dbReference type="PATRIC" id="fig|429727.3.peg.3343"/>
<dbReference type="GO" id="GO:0071555">
    <property type="term" value="P:cell wall organization"/>
    <property type="evidence" value="ECO:0007669"/>
    <property type="project" value="TreeGrafter"/>
</dbReference>
<dbReference type="Pfam" id="PF00905">
    <property type="entry name" value="Transpeptidase"/>
    <property type="match status" value="1"/>
</dbReference>
<keyword evidence="6" id="KW-0046">Antibiotic resistance</keyword>
<comment type="caution">
    <text evidence="8">The sequence shown here is derived from an EMBL/GenBank/DDBJ whole genome shotgun (WGS) entry which is preliminary data.</text>
</comment>
<dbReference type="PANTHER" id="PTHR30627">
    <property type="entry name" value="PEPTIDOGLYCAN D,D-TRANSPEPTIDASE"/>
    <property type="match status" value="1"/>
</dbReference>